<protein>
    <submittedName>
        <fullName evidence="7">Uncharacterized protein</fullName>
    </submittedName>
</protein>
<keyword evidence="4" id="KW-0067">ATP-binding</keyword>
<evidence type="ECO:0000256" key="5">
    <source>
        <dbReference type="ARBA" id="ARBA00022842"/>
    </source>
</evidence>
<keyword evidence="6" id="KW-1278">Translocase</keyword>
<evidence type="ECO:0000256" key="2">
    <source>
        <dbReference type="ARBA" id="ARBA00022723"/>
    </source>
</evidence>
<evidence type="ECO:0000256" key="3">
    <source>
        <dbReference type="ARBA" id="ARBA00022741"/>
    </source>
</evidence>
<keyword evidence="5" id="KW-0460">Magnesium</keyword>
<dbReference type="Pfam" id="PF13246">
    <property type="entry name" value="Cation_ATPase"/>
    <property type="match status" value="1"/>
</dbReference>
<sequence length="237" mass="25322">MTLKMDGRGTGFGVLSTCHSLVDLDGALSGDPIEVAALEGVGWTYDAEAEVAKPSTDRKALTDKGGGSAVTSAHIKHRFHFASALQRMAVVAEVRMSGKPAGLEGGPGLYCLVKGSPEALGPLLAEGAMPAWFEGCYVELAERGLRVLALAYRRMDNRTWNDGSKPAREEVETGLRFAGFIGFECRSRADSPLVIGALRESDHQAAGALPAMLREGARGHPALESLLRTARCWQREQ</sequence>
<evidence type="ECO:0000256" key="1">
    <source>
        <dbReference type="ARBA" id="ARBA00004141"/>
    </source>
</evidence>
<evidence type="ECO:0000313" key="8">
    <source>
        <dbReference type="Proteomes" id="UP001189429"/>
    </source>
</evidence>
<reference evidence="7" key="1">
    <citation type="submission" date="2023-10" db="EMBL/GenBank/DDBJ databases">
        <authorList>
            <person name="Chen Y."/>
            <person name="Shah S."/>
            <person name="Dougan E. K."/>
            <person name="Thang M."/>
            <person name="Chan C."/>
        </authorList>
    </citation>
    <scope>NUCLEOTIDE SEQUENCE [LARGE SCALE GENOMIC DNA]</scope>
</reference>
<evidence type="ECO:0000313" key="7">
    <source>
        <dbReference type="EMBL" id="CAK0888425.1"/>
    </source>
</evidence>
<dbReference type="InterPro" id="IPR023299">
    <property type="entry name" value="ATPase_P-typ_cyto_dom_N"/>
</dbReference>
<dbReference type="SUPFAM" id="SSF81660">
    <property type="entry name" value="Metal cation-transporting ATPase, ATP-binding domain N"/>
    <property type="match status" value="1"/>
</dbReference>
<accession>A0ABN9WQQ8</accession>
<evidence type="ECO:0000256" key="6">
    <source>
        <dbReference type="ARBA" id="ARBA00022967"/>
    </source>
</evidence>
<name>A0ABN9WQQ8_9DINO</name>
<keyword evidence="2" id="KW-0479">Metal-binding</keyword>
<gene>
    <name evidence="7" type="ORF">PCOR1329_LOCUS69224</name>
</gene>
<comment type="subcellular location">
    <subcellularLocation>
        <location evidence="1">Membrane</location>
        <topology evidence="1">Multi-pass membrane protein</topology>
    </subcellularLocation>
</comment>
<keyword evidence="3" id="KW-0547">Nucleotide-binding</keyword>
<keyword evidence="8" id="KW-1185">Reference proteome</keyword>
<dbReference type="EMBL" id="CAUYUJ010019071">
    <property type="protein sequence ID" value="CAK0888425.1"/>
    <property type="molecule type" value="Genomic_DNA"/>
</dbReference>
<dbReference type="Gene3D" id="3.40.1110.10">
    <property type="entry name" value="Calcium-transporting ATPase, cytoplasmic domain N"/>
    <property type="match status" value="1"/>
</dbReference>
<evidence type="ECO:0000256" key="4">
    <source>
        <dbReference type="ARBA" id="ARBA00022840"/>
    </source>
</evidence>
<organism evidence="7 8">
    <name type="scientific">Prorocentrum cordatum</name>
    <dbReference type="NCBI Taxonomy" id="2364126"/>
    <lineage>
        <taxon>Eukaryota</taxon>
        <taxon>Sar</taxon>
        <taxon>Alveolata</taxon>
        <taxon>Dinophyceae</taxon>
        <taxon>Prorocentrales</taxon>
        <taxon>Prorocentraceae</taxon>
        <taxon>Prorocentrum</taxon>
    </lineage>
</organism>
<dbReference type="InterPro" id="IPR006544">
    <property type="entry name" value="P-type_TPase_V"/>
</dbReference>
<comment type="caution">
    <text evidence="7">The sequence shown here is derived from an EMBL/GenBank/DDBJ whole genome shotgun (WGS) entry which is preliminary data.</text>
</comment>
<dbReference type="Proteomes" id="UP001189429">
    <property type="component" value="Unassembled WGS sequence"/>
</dbReference>
<dbReference type="PANTHER" id="PTHR45630:SF6">
    <property type="entry name" value="CATION-TRANSPORTING P-TYPE ATPASE N-TERMINAL DOMAIN-CONTAINING PROTEIN"/>
    <property type="match status" value="1"/>
</dbReference>
<proteinExistence type="predicted"/>
<dbReference type="PANTHER" id="PTHR45630">
    <property type="entry name" value="CATION-TRANSPORTING ATPASE-RELATED"/>
    <property type="match status" value="1"/>
</dbReference>